<name>A0A2N5A7U6_KLEVA</name>
<dbReference type="Proteomes" id="UP000234473">
    <property type="component" value="Unassembled WGS sequence"/>
</dbReference>
<proteinExistence type="predicted"/>
<accession>A0A2N5A7U6</accession>
<evidence type="ECO:0000313" key="1">
    <source>
        <dbReference type="EMBL" id="PLP39500.1"/>
    </source>
</evidence>
<gene>
    <name evidence="1" type="ORF">CWM98_29795</name>
</gene>
<organism evidence="1 2">
    <name type="scientific">Klebsiella variicola</name>
    <dbReference type="NCBI Taxonomy" id="244366"/>
    <lineage>
        <taxon>Bacteria</taxon>
        <taxon>Pseudomonadati</taxon>
        <taxon>Pseudomonadota</taxon>
        <taxon>Gammaproteobacteria</taxon>
        <taxon>Enterobacterales</taxon>
        <taxon>Enterobacteriaceae</taxon>
        <taxon>Klebsiella/Raoultella group</taxon>
        <taxon>Klebsiella</taxon>
        <taxon>Klebsiella pneumoniae complex</taxon>
    </lineage>
</organism>
<comment type="caution">
    <text evidence="1">The sequence shown here is derived from an EMBL/GenBank/DDBJ whole genome shotgun (WGS) entry which is preliminary data.</text>
</comment>
<reference evidence="1 2" key="2">
    <citation type="submission" date="2018-01" db="EMBL/GenBank/DDBJ databases">
        <title>Genomic study of Klebsiella pneumoniae.</title>
        <authorList>
            <person name="Yang Y."/>
            <person name="Bicalho R."/>
        </authorList>
    </citation>
    <scope>NUCLEOTIDE SEQUENCE [LARGE SCALE GENOMIC DNA]</scope>
    <source>
        <strain evidence="1 2">A5</strain>
    </source>
</reference>
<dbReference type="AlphaFoldDB" id="A0A2N5A7U6"/>
<dbReference type="EMBL" id="PICB01002176">
    <property type="protein sequence ID" value="PLP39500.1"/>
    <property type="molecule type" value="Genomic_DNA"/>
</dbReference>
<protein>
    <submittedName>
        <fullName evidence="1">Uncharacterized protein</fullName>
    </submittedName>
</protein>
<reference evidence="1 2" key="1">
    <citation type="submission" date="2017-11" db="EMBL/GenBank/DDBJ databases">
        <authorList>
            <person name="Han C.G."/>
        </authorList>
    </citation>
    <scope>NUCLEOTIDE SEQUENCE [LARGE SCALE GENOMIC DNA]</scope>
    <source>
        <strain evidence="1 2">A5</strain>
    </source>
</reference>
<evidence type="ECO:0000313" key="2">
    <source>
        <dbReference type="Proteomes" id="UP000234473"/>
    </source>
</evidence>
<sequence>KKGGLSQFGSAPDEAARGLGLKRSQELAARYDAVVLVRQPNFELRIIYKDGELTDIIGKKGLALIKGTQVCFDFFLRL</sequence>
<feature type="non-terminal residue" evidence="1">
    <location>
        <position position="1"/>
    </location>
</feature>